<reference evidence="5" key="1">
    <citation type="journal article" date="2023" name="Commun. Biol.">
        <title>Genome analysis of Parmales, the sister group of diatoms, reveals the evolutionary specialization of diatoms from phago-mixotrophs to photoautotrophs.</title>
        <authorList>
            <person name="Ban H."/>
            <person name="Sato S."/>
            <person name="Yoshikawa S."/>
            <person name="Yamada K."/>
            <person name="Nakamura Y."/>
            <person name="Ichinomiya M."/>
            <person name="Sato N."/>
            <person name="Blanc-Mathieu R."/>
            <person name="Endo H."/>
            <person name="Kuwata A."/>
            <person name="Ogata H."/>
        </authorList>
    </citation>
    <scope>NUCLEOTIDE SEQUENCE [LARGE SCALE GENOMIC DNA]</scope>
</reference>
<proteinExistence type="inferred from homology"/>
<dbReference type="SUPFAM" id="SSF48208">
    <property type="entry name" value="Six-hairpin glycosidases"/>
    <property type="match status" value="1"/>
</dbReference>
<organism evidence="4 5">
    <name type="scientific">Triparma laevis f. inornata</name>
    <dbReference type="NCBI Taxonomy" id="1714386"/>
    <lineage>
        <taxon>Eukaryota</taxon>
        <taxon>Sar</taxon>
        <taxon>Stramenopiles</taxon>
        <taxon>Ochrophyta</taxon>
        <taxon>Bolidophyceae</taxon>
        <taxon>Parmales</taxon>
        <taxon>Triparmaceae</taxon>
        <taxon>Triparma</taxon>
    </lineage>
</organism>
<dbReference type="GO" id="GO:0005991">
    <property type="term" value="P:trehalose metabolic process"/>
    <property type="evidence" value="ECO:0007669"/>
    <property type="project" value="InterPro"/>
</dbReference>
<dbReference type="InterPro" id="IPR001661">
    <property type="entry name" value="Glyco_hydro_37"/>
</dbReference>
<dbReference type="Pfam" id="PF01204">
    <property type="entry name" value="Trehalase"/>
    <property type="match status" value="1"/>
</dbReference>
<dbReference type="InterPro" id="IPR012341">
    <property type="entry name" value="6hp_glycosidase-like_sf"/>
</dbReference>
<gene>
    <name evidence="4" type="ORF">TL16_g13008</name>
</gene>
<dbReference type="Proteomes" id="UP001162640">
    <property type="component" value="Unassembled WGS sequence"/>
</dbReference>
<evidence type="ECO:0000256" key="1">
    <source>
        <dbReference type="ARBA" id="ARBA00005615"/>
    </source>
</evidence>
<evidence type="ECO:0000313" key="4">
    <source>
        <dbReference type="EMBL" id="GMH94811.1"/>
    </source>
</evidence>
<dbReference type="EC" id="3.2.1.28" evidence="2"/>
<dbReference type="GO" id="GO:0004555">
    <property type="term" value="F:alpha,alpha-trehalase activity"/>
    <property type="evidence" value="ECO:0007669"/>
    <property type="project" value="UniProtKB-EC"/>
</dbReference>
<comment type="similarity">
    <text evidence="1">Belongs to the glycosyl hydrolase 37 family.</text>
</comment>
<dbReference type="PANTHER" id="PTHR34987">
    <property type="entry name" value="C, PUTATIVE (AFU_ORTHOLOGUE AFUA_3G02880)-RELATED"/>
    <property type="match status" value="1"/>
</dbReference>
<dbReference type="PANTHER" id="PTHR34987:SF4">
    <property type="entry name" value="ALPHA-L-RHAMNOSIDASE C-TERMINAL DOMAIN-CONTAINING PROTEIN"/>
    <property type="match status" value="1"/>
</dbReference>
<dbReference type="InterPro" id="IPR008928">
    <property type="entry name" value="6-hairpin_glycosidase_sf"/>
</dbReference>
<name>A0A9W7BP18_9STRA</name>
<sequence length="792" mass="86273">MQYCDFCLSNPFTALSVDAATGRIKSLRACLTGDCEQGLGFGQDALAGGIGLESKSDLPPPAVTVSDSGSPSTSWTVTVASFFGTVANDSVSITLLPSSRSFTVSTSTTSDSEAVTLYRSFSFAASSATGFYEGGPTQMKDGDLKVTRYMPTKKVMGHKIRDPNNGQATAFFSEERLLRMYSLGPKNGEFPRSDVLTYALNATAEVEFLEEEGGAGTLLISSGTTGYTSEAAESGLVHIYAGTFPGTWDTWTSPSDLLAPTSPLAAAVTSTFTLAASDYDLPPLAVPASYSPSTHIPADDLRAFLTGIYASPVGCICTHVNCVVPGVALGQIGTTIQRPDRGYSNNYYFFDPDNYISTSALLFSIDPYLQAEVKKILLRNGDLMLPSGQLPHHFSYDEPRYQALSGEIQTGPNVFWVLSCFQYAKTSGDVDWLHSYMPTLRKATNFLYDLFKDPTKNLVQVPGSLMVDVFKKWDFTSDTNAMLVGFFQEFADAEESAGNATGAEDLRNLSDDVKRDLRKYLWDAEDDDHFITQLSADGTTRDFVDYDSNFMALAHGVVSSDEAARVFNRIDGGRCRAGVTFVSEAYYGIFDTTHGNTGDSWTAMGRHAWFDSLARFRYGDKESFDETIYGPLKGQLLENTWMHERLTCDGQQMLNRTAMYFEYPSLVAMLTMRVRYGIQLQLEGLEVDPKFAPTTGAFIWEFGTLKIEHAKERVAITLPRGLRPDDTRGGQTVSIAGLEPGGLYAVTNVCEGDGLVDVNADGSGRIERGGTTLGLKCRLVLELKGGRGLRGE</sequence>
<dbReference type="AlphaFoldDB" id="A0A9W7BP18"/>
<protein>
    <recommendedName>
        <fullName evidence="2">alpha,alpha-trehalase</fullName>
        <ecNumber evidence="2">3.2.1.28</ecNumber>
    </recommendedName>
    <alternativeName>
        <fullName evidence="3">Alpha,alpha-trehalase</fullName>
    </alternativeName>
</protein>
<comment type="caution">
    <text evidence="4">The sequence shown here is derived from an EMBL/GenBank/DDBJ whole genome shotgun (WGS) entry which is preliminary data.</text>
</comment>
<evidence type="ECO:0000313" key="5">
    <source>
        <dbReference type="Proteomes" id="UP001162640"/>
    </source>
</evidence>
<accession>A0A9W7BP18</accession>
<dbReference type="EMBL" id="BLQM01000574">
    <property type="protein sequence ID" value="GMH94811.1"/>
    <property type="molecule type" value="Genomic_DNA"/>
</dbReference>
<dbReference type="Gene3D" id="1.50.10.10">
    <property type="match status" value="1"/>
</dbReference>
<evidence type="ECO:0000256" key="3">
    <source>
        <dbReference type="ARBA" id="ARBA00030473"/>
    </source>
</evidence>
<evidence type="ECO:0000256" key="2">
    <source>
        <dbReference type="ARBA" id="ARBA00012757"/>
    </source>
</evidence>